<keyword evidence="1" id="KW-0472">Membrane</keyword>
<proteinExistence type="predicted"/>
<comment type="caution">
    <text evidence="2">The sequence shown here is derived from an EMBL/GenBank/DDBJ whole genome shotgun (WGS) entry which is preliminary data.</text>
</comment>
<dbReference type="EMBL" id="JPMD01000030">
    <property type="protein sequence ID" value="KEZ85796.1"/>
    <property type="molecule type" value="Genomic_DNA"/>
</dbReference>
<evidence type="ECO:0008006" key="4">
    <source>
        <dbReference type="Google" id="ProtNLM"/>
    </source>
</evidence>
<sequence>MKSEGIIKEYNIFNVILITLVIAMIFLPFISRAVNKLFPITYGCLSYRILGEPCPLCGFTRDMRNIISGDIFATKLNLLSVPAVLLGIFEIFFRMKILLSKKKLMDNKFRNNIIKFDVIYHVFMCFSFIIYGILFYILDLSRV</sequence>
<evidence type="ECO:0000313" key="2">
    <source>
        <dbReference type="EMBL" id="KEZ85796.1"/>
    </source>
</evidence>
<dbReference type="STRING" id="318464.IO99_12895"/>
<gene>
    <name evidence="2" type="ORF">IO99_12895</name>
</gene>
<dbReference type="InterPro" id="IPR021215">
    <property type="entry name" value="DUF2752"/>
</dbReference>
<feature type="transmembrane region" description="Helical" evidence="1">
    <location>
        <begin position="78"/>
        <end position="97"/>
    </location>
</feature>
<dbReference type="Pfam" id="PF10825">
    <property type="entry name" value="DUF2752"/>
    <property type="match status" value="1"/>
</dbReference>
<keyword evidence="1" id="KW-1133">Transmembrane helix</keyword>
<dbReference type="RefSeq" id="WP_035133858.1">
    <property type="nucleotide sequence ID" value="NZ_JPMD01000030.1"/>
</dbReference>
<keyword evidence="1" id="KW-0812">Transmembrane</keyword>
<accession>A0A084JA12</accession>
<keyword evidence="3" id="KW-1185">Reference proteome</keyword>
<feature type="transmembrane region" description="Helical" evidence="1">
    <location>
        <begin position="118"/>
        <end position="138"/>
    </location>
</feature>
<feature type="transmembrane region" description="Helical" evidence="1">
    <location>
        <begin position="12"/>
        <end position="30"/>
    </location>
</feature>
<evidence type="ECO:0000313" key="3">
    <source>
        <dbReference type="Proteomes" id="UP000028542"/>
    </source>
</evidence>
<protein>
    <recommendedName>
        <fullName evidence="4">DUF2752 domain-containing protein</fullName>
    </recommendedName>
</protein>
<dbReference type="Proteomes" id="UP000028542">
    <property type="component" value="Unassembled WGS sequence"/>
</dbReference>
<organism evidence="2 3">
    <name type="scientific">Clostridium sulfidigenes</name>
    <dbReference type="NCBI Taxonomy" id="318464"/>
    <lineage>
        <taxon>Bacteria</taxon>
        <taxon>Bacillati</taxon>
        <taxon>Bacillota</taxon>
        <taxon>Clostridia</taxon>
        <taxon>Eubacteriales</taxon>
        <taxon>Clostridiaceae</taxon>
        <taxon>Clostridium</taxon>
    </lineage>
</organism>
<reference evidence="2 3" key="1">
    <citation type="submission" date="2014-07" db="EMBL/GenBank/DDBJ databases">
        <title>Draft genome of Clostridium sulfidigenes 113A isolated from sediments associated with methane hydrate from Krishna Godavari basin.</title>
        <authorList>
            <person name="Honkalas V.S."/>
            <person name="Dabir A.P."/>
            <person name="Arora P."/>
            <person name="Dhakephalkar P.K."/>
        </authorList>
    </citation>
    <scope>NUCLEOTIDE SEQUENCE [LARGE SCALE GENOMIC DNA]</scope>
    <source>
        <strain evidence="2 3">113A</strain>
    </source>
</reference>
<evidence type="ECO:0000256" key="1">
    <source>
        <dbReference type="SAM" id="Phobius"/>
    </source>
</evidence>
<name>A0A084JA12_9CLOT</name>
<dbReference type="AlphaFoldDB" id="A0A084JA12"/>